<protein>
    <submittedName>
        <fullName evidence="2">Uncharacterized protein</fullName>
    </submittedName>
</protein>
<dbReference type="RefSeq" id="WP_044647639.1">
    <property type="nucleotide sequence ID" value="NZ_JTHP01000043.1"/>
</dbReference>
<keyword evidence="3" id="KW-1185">Reference proteome</keyword>
<dbReference type="AlphaFoldDB" id="A0A0D7WYG7"/>
<feature type="region of interest" description="Disordered" evidence="1">
    <location>
        <begin position="50"/>
        <end position="70"/>
    </location>
</feature>
<comment type="caution">
    <text evidence="2">The sequence shown here is derived from an EMBL/GenBank/DDBJ whole genome shotgun (WGS) entry which is preliminary data.</text>
</comment>
<organism evidence="2 3">
    <name type="scientific">Paenibacillus terrae</name>
    <dbReference type="NCBI Taxonomy" id="159743"/>
    <lineage>
        <taxon>Bacteria</taxon>
        <taxon>Bacillati</taxon>
        <taxon>Bacillota</taxon>
        <taxon>Bacilli</taxon>
        <taxon>Bacillales</taxon>
        <taxon>Paenibacillaceae</taxon>
        <taxon>Paenibacillus</taxon>
    </lineage>
</organism>
<gene>
    <name evidence="2" type="ORF">QD47_19120</name>
</gene>
<dbReference type="OrthoDB" id="2629881at2"/>
<reference evidence="2 3" key="1">
    <citation type="submission" date="2014-11" db="EMBL/GenBank/DDBJ databases">
        <title>Draft Genome Sequences of Paenibacillus polymyxa NRRL B-30509 and Paenibacillus terrae NRRL B-30644, Strains from a Poultry Environment that Produce Tridecaptin A and Paenicidins.</title>
        <authorList>
            <person name="van Belkum M.J."/>
            <person name="Lohans C.T."/>
            <person name="Vederas J.C."/>
        </authorList>
    </citation>
    <scope>NUCLEOTIDE SEQUENCE [LARGE SCALE GENOMIC DNA]</scope>
    <source>
        <strain evidence="2 3">NRRL B-30644</strain>
    </source>
</reference>
<dbReference type="Proteomes" id="UP000032534">
    <property type="component" value="Unassembled WGS sequence"/>
</dbReference>
<name>A0A0D7WYG7_9BACL</name>
<sequence>MDQKDTDYSAKKEALLEQGLVSPQAQELITELETELDLLRKQNESFRKALRAKSAQTPRMSTKLRDALYE</sequence>
<evidence type="ECO:0000313" key="3">
    <source>
        <dbReference type="Proteomes" id="UP000032534"/>
    </source>
</evidence>
<accession>A0A0D7WYG7</accession>
<dbReference type="PATRIC" id="fig|159743.3.peg.4257"/>
<evidence type="ECO:0000313" key="2">
    <source>
        <dbReference type="EMBL" id="KJD44024.1"/>
    </source>
</evidence>
<proteinExistence type="predicted"/>
<evidence type="ECO:0000256" key="1">
    <source>
        <dbReference type="SAM" id="MobiDB-lite"/>
    </source>
</evidence>
<dbReference type="EMBL" id="JTHP01000043">
    <property type="protein sequence ID" value="KJD44024.1"/>
    <property type="molecule type" value="Genomic_DNA"/>
</dbReference>